<dbReference type="SUPFAM" id="SSF53822">
    <property type="entry name" value="Periplasmic binding protein-like I"/>
    <property type="match status" value="1"/>
</dbReference>
<evidence type="ECO:0000313" key="6">
    <source>
        <dbReference type="EMBL" id="QTE30208.1"/>
    </source>
</evidence>
<dbReference type="EMBL" id="CP071868">
    <property type="protein sequence ID" value="QTE30208.1"/>
    <property type="molecule type" value="Genomic_DNA"/>
</dbReference>
<dbReference type="GO" id="GO:0003700">
    <property type="term" value="F:DNA-binding transcription factor activity"/>
    <property type="evidence" value="ECO:0007669"/>
    <property type="project" value="TreeGrafter"/>
</dbReference>
<evidence type="ECO:0000256" key="1">
    <source>
        <dbReference type="ARBA" id="ARBA00023015"/>
    </source>
</evidence>
<dbReference type="Gene3D" id="1.10.260.40">
    <property type="entry name" value="lambda repressor-like DNA-binding domains"/>
    <property type="match status" value="1"/>
</dbReference>
<keyword evidence="1" id="KW-0805">Transcription regulation</keyword>
<dbReference type="InterPro" id="IPR046335">
    <property type="entry name" value="LacI/GalR-like_sensor"/>
</dbReference>
<dbReference type="Pfam" id="PF00356">
    <property type="entry name" value="LacI"/>
    <property type="match status" value="1"/>
</dbReference>
<evidence type="ECO:0000256" key="3">
    <source>
        <dbReference type="ARBA" id="ARBA00023163"/>
    </source>
</evidence>
<dbReference type="PROSITE" id="PS50932">
    <property type="entry name" value="HTH_LACI_2"/>
    <property type="match status" value="1"/>
</dbReference>
<name>A0A8A4ZKU9_9MICO</name>
<dbReference type="SMART" id="SM00354">
    <property type="entry name" value="HTH_LACI"/>
    <property type="match status" value="1"/>
</dbReference>
<protein>
    <submittedName>
        <fullName evidence="6">LacI family DNA-binding transcriptional regulator</fullName>
    </submittedName>
</protein>
<dbReference type="Pfam" id="PF13377">
    <property type="entry name" value="Peripla_BP_3"/>
    <property type="match status" value="1"/>
</dbReference>
<evidence type="ECO:0000256" key="2">
    <source>
        <dbReference type="ARBA" id="ARBA00023125"/>
    </source>
</evidence>
<feature type="domain" description="HTH lacI-type" evidence="5">
    <location>
        <begin position="21"/>
        <end position="75"/>
    </location>
</feature>
<organism evidence="6 7">
    <name type="scientific">Pengzhenrongella sicca</name>
    <dbReference type="NCBI Taxonomy" id="2819238"/>
    <lineage>
        <taxon>Bacteria</taxon>
        <taxon>Bacillati</taxon>
        <taxon>Actinomycetota</taxon>
        <taxon>Actinomycetes</taxon>
        <taxon>Micrococcales</taxon>
        <taxon>Pengzhenrongella</taxon>
    </lineage>
</organism>
<evidence type="ECO:0000256" key="4">
    <source>
        <dbReference type="SAM" id="MobiDB-lite"/>
    </source>
</evidence>
<keyword evidence="7" id="KW-1185">Reference proteome</keyword>
<dbReference type="KEGG" id="psic:J4E96_04135"/>
<gene>
    <name evidence="6" type="ORF">J4E96_04135</name>
</gene>
<sequence length="351" mass="36630">MTADDLTALDPVDDRPRGPAPTLEQVAERAGVSRSTASRAINGGLRVSPAAQAAVDDAVAGLGFIPNRAARSLVTRRTDSVALIVPEPDERVLTDPFFAGTINGLNSALRDSDLQLILVMARPKDISTRTLRYLSGGHVDGAVVVSHHRDDVLADQLHRSAVPTVFVGRPFEGNLHVRYVDVNNRGGGRIAAEHLVRTGRRRIATITGPQDMSAGLDRLAGWTDALSDAGLPTDMVANGDFTTAGGALAASQLLAEHPDLDGIFVASDLMAVGALRVLAAAGRSVPGDVAVVGYDNLAVAMSTTPTLTTIVNPVVAMARVAGEILLDLLAGKPVAEAPVIFAPELVIRYSA</sequence>
<dbReference type="PANTHER" id="PTHR30146:SF109">
    <property type="entry name" value="HTH-TYPE TRANSCRIPTIONAL REGULATOR GALS"/>
    <property type="match status" value="1"/>
</dbReference>
<keyword evidence="3" id="KW-0804">Transcription</keyword>
<feature type="region of interest" description="Disordered" evidence="4">
    <location>
        <begin position="1"/>
        <end position="34"/>
    </location>
</feature>
<dbReference type="Gene3D" id="3.40.50.2300">
    <property type="match status" value="2"/>
</dbReference>
<dbReference type="PANTHER" id="PTHR30146">
    <property type="entry name" value="LACI-RELATED TRANSCRIPTIONAL REPRESSOR"/>
    <property type="match status" value="1"/>
</dbReference>
<dbReference type="Proteomes" id="UP000663937">
    <property type="component" value="Chromosome"/>
</dbReference>
<dbReference type="CDD" id="cd01392">
    <property type="entry name" value="HTH_LacI"/>
    <property type="match status" value="1"/>
</dbReference>
<reference evidence="6" key="1">
    <citation type="submission" date="2021-03" db="EMBL/GenBank/DDBJ databases">
        <title>Pengzhenrongella sicca gen. nov., sp. nov., a new member of suborder Micrococcineae isolated from High-Arctic tundra soil.</title>
        <authorList>
            <person name="Peng F."/>
        </authorList>
    </citation>
    <scope>NUCLEOTIDE SEQUENCE</scope>
    <source>
        <strain evidence="6">LRZ-2</strain>
    </source>
</reference>
<dbReference type="RefSeq" id="WP_227424529.1">
    <property type="nucleotide sequence ID" value="NZ_CP071868.1"/>
</dbReference>
<evidence type="ECO:0000259" key="5">
    <source>
        <dbReference type="PROSITE" id="PS50932"/>
    </source>
</evidence>
<dbReference type="AlphaFoldDB" id="A0A8A4ZKU9"/>
<accession>A0A8A4ZKU9</accession>
<keyword evidence="2 6" id="KW-0238">DNA-binding</keyword>
<dbReference type="InterPro" id="IPR000843">
    <property type="entry name" value="HTH_LacI"/>
</dbReference>
<dbReference type="CDD" id="cd06267">
    <property type="entry name" value="PBP1_LacI_sugar_binding-like"/>
    <property type="match status" value="1"/>
</dbReference>
<dbReference type="SUPFAM" id="SSF47413">
    <property type="entry name" value="lambda repressor-like DNA-binding domains"/>
    <property type="match status" value="1"/>
</dbReference>
<dbReference type="InterPro" id="IPR010982">
    <property type="entry name" value="Lambda_DNA-bd_dom_sf"/>
</dbReference>
<dbReference type="GO" id="GO:0000976">
    <property type="term" value="F:transcription cis-regulatory region binding"/>
    <property type="evidence" value="ECO:0007669"/>
    <property type="project" value="TreeGrafter"/>
</dbReference>
<dbReference type="InterPro" id="IPR028082">
    <property type="entry name" value="Peripla_BP_I"/>
</dbReference>
<proteinExistence type="predicted"/>
<evidence type="ECO:0000313" key="7">
    <source>
        <dbReference type="Proteomes" id="UP000663937"/>
    </source>
</evidence>